<evidence type="ECO:0000256" key="1">
    <source>
        <dbReference type="ARBA" id="ARBA00022723"/>
    </source>
</evidence>
<evidence type="ECO:0000256" key="4">
    <source>
        <dbReference type="PROSITE-ProRule" id="PRU00175"/>
    </source>
</evidence>
<evidence type="ECO:0000256" key="3">
    <source>
        <dbReference type="ARBA" id="ARBA00022833"/>
    </source>
</evidence>
<dbReference type="Ensembl" id="ENSPNAT00000000897.2">
    <property type="protein sequence ID" value="ENSPNAP00000007986.2"/>
    <property type="gene ID" value="ENSPNAG00000013658.2"/>
</dbReference>
<dbReference type="SUPFAM" id="SSF57850">
    <property type="entry name" value="RING/U-box"/>
    <property type="match status" value="1"/>
</dbReference>
<protein>
    <submittedName>
        <fullName evidence="6">Si:ch211-284e13.11</fullName>
    </submittedName>
</protein>
<accession>A0A3B4CAS9</accession>
<name>A0A3B4CAS9_PYGNA</name>
<evidence type="ECO:0000259" key="5">
    <source>
        <dbReference type="PROSITE" id="PS50089"/>
    </source>
</evidence>
<organism evidence="6 7">
    <name type="scientific">Pygocentrus nattereri</name>
    <name type="common">Red-bellied piranha</name>
    <dbReference type="NCBI Taxonomy" id="42514"/>
    <lineage>
        <taxon>Eukaryota</taxon>
        <taxon>Metazoa</taxon>
        <taxon>Chordata</taxon>
        <taxon>Craniata</taxon>
        <taxon>Vertebrata</taxon>
        <taxon>Euteleostomi</taxon>
        <taxon>Actinopterygii</taxon>
        <taxon>Neopterygii</taxon>
        <taxon>Teleostei</taxon>
        <taxon>Ostariophysi</taxon>
        <taxon>Characiformes</taxon>
        <taxon>Characoidei</taxon>
        <taxon>Pygocentrus</taxon>
    </lineage>
</organism>
<keyword evidence="3" id="KW-0862">Zinc</keyword>
<reference evidence="6" key="2">
    <citation type="submission" date="2025-08" db="UniProtKB">
        <authorList>
            <consortium name="Ensembl"/>
        </authorList>
    </citation>
    <scope>IDENTIFICATION</scope>
</reference>
<evidence type="ECO:0000256" key="2">
    <source>
        <dbReference type="ARBA" id="ARBA00022771"/>
    </source>
</evidence>
<evidence type="ECO:0000313" key="7">
    <source>
        <dbReference type="Proteomes" id="UP001501920"/>
    </source>
</evidence>
<sequence length="171" mass="19156">MLVQSRKIGIMSDSASLPKCPVCHKTDVKKLDGQCILCRRCSETMRRVYRFCGACLREWSNGCPVDSACNLPDCALRAALLSTKRINDPNCSVYRCPYFRACPTCRALLTHTGQGCPNIVCPHCHMGFCFRCLRQNCYGEDDSDSDFELQDPRIEQCTIVKNSSCLAALKL</sequence>
<dbReference type="GeneTree" id="ENSGT00990000204023"/>
<dbReference type="STRING" id="42514.ENSPNAP00000007986"/>
<reference evidence="6" key="3">
    <citation type="submission" date="2025-09" db="UniProtKB">
        <authorList>
            <consortium name="Ensembl"/>
        </authorList>
    </citation>
    <scope>IDENTIFICATION</scope>
</reference>
<dbReference type="GO" id="GO:0008270">
    <property type="term" value="F:zinc ion binding"/>
    <property type="evidence" value="ECO:0007669"/>
    <property type="project" value="UniProtKB-KW"/>
</dbReference>
<dbReference type="OMA" id="PNIICPQ"/>
<feature type="domain" description="RING-type" evidence="5">
    <location>
        <begin position="20"/>
        <end position="67"/>
    </location>
</feature>
<keyword evidence="7" id="KW-1185">Reference proteome</keyword>
<evidence type="ECO:0000313" key="6">
    <source>
        <dbReference type="Ensembl" id="ENSPNAP00000007986.2"/>
    </source>
</evidence>
<dbReference type="Proteomes" id="UP001501920">
    <property type="component" value="Chromosome 23"/>
</dbReference>
<dbReference type="AlphaFoldDB" id="A0A3B4CAS9"/>
<keyword evidence="2 4" id="KW-0863">Zinc-finger</keyword>
<keyword evidence="1" id="KW-0479">Metal-binding</keyword>
<reference evidence="6 7" key="1">
    <citation type="submission" date="2020-10" db="EMBL/GenBank/DDBJ databases">
        <title>Pygocentrus nattereri (red-bellied piranha) genome, fPygNat1, primary haplotype.</title>
        <authorList>
            <person name="Myers G."/>
            <person name="Meyer A."/>
            <person name="Karagic N."/>
            <person name="Pippel M."/>
            <person name="Winkler S."/>
            <person name="Tracey A."/>
            <person name="Wood J."/>
            <person name="Formenti G."/>
            <person name="Howe K."/>
            <person name="Fedrigo O."/>
            <person name="Jarvis E.D."/>
        </authorList>
    </citation>
    <scope>NUCLEOTIDE SEQUENCE [LARGE SCALE GENOMIC DNA]</scope>
</reference>
<dbReference type="PROSITE" id="PS50089">
    <property type="entry name" value="ZF_RING_2"/>
    <property type="match status" value="1"/>
</dbReference>
<dbReference type="InterPro" id="IPR001841">
    <property type="entry name" value="Znf_RING"/>
</dbReference>
<proteinExistence type="predicted"/>